<protein>
    <submittedName>
        <fullName evidence="2">DUF368 domain-containing protein</fullName>
    </submittedName>
</protein>
<dbReference type="RefSeq" id="WP_168887130.1">
    <property type="nucleotide sequence ID" value="NZ_JABAHY010000004.1"/>
</dbReference>
<gene>
    <name evidence="2" type="ORF">HGQ17_06405</name>
</gene>
<feature type="transmembrane region" description="Helical" evidence="1">
    <location>
        <begin position="296"/>
        <end position="317"/>
    </location>
</feature>
<evidence type="ECO:0000313" key="3">
    <source>
        <dbReference type="Proteomes" id="UP000523139"/>
    </source>
</evidence>
<accession>A0A7X8YDR6</accession>
<dbReference type="Proteomes" id="UP000523139">
    <property type="component" value="Unassembled WGS sequence"/>
</dbReference>
<dbReference type="InterPro" id="IPR007163">
    <property type="entry name" value="VCA0040-like"/>
</dbReference>
<proteinExistence type="predicted"/>
<organism evidence="2 3">
    <name type="scientific">Nesterenkonia sedimenti</name>
    <dbReference type="NCBI Taxonomy" id="1463632"/>
    <lineage>
        <taxon>Bacteria</taxon>
        <taxon>Bacillati</taxon>
        <taxon>Actinomycetota</taxon>
        <taxon>Actinomycetes</taxon>
        <taxon>Micrococcales</taxon>
        <taxon>Micrococcaceae</taxon>
        <taxon>Nesterenkonia</taxon>
    </lineage>
</organism>
<dbReference type="EMBL" id="JABAHY010000004">
    <property type="protein sequence ID" value="NLS09641.1"/>
    <property type="molecule type" value="Genomic_DNA"/>
</dbReference>
<dbReference type="PANTHER" id="PTHR37308:SF1">
    <property type="entry name" value="POLYPRENYL-PHOSPHATE TRANSPORTER"/>
    <property type="match status" value="1"/>
</dbReference>
<dbReference type="AlphaFoldDB" id="A0A7X8YDR6"/>
<feature type="transmembrane region" description="Helical" evidence="1">
    <location>
        <begin position="98"/>
        <end position="123"/>
    </location>
</feature>
<feature type="transmembrane region" description="Helical" evidence="1">
    <location>
        <begin position="165"/>
        <end position="184"/>
    </location>
</feature>
<keyword evidence="1" id="KW-0472">Membrane</keyword>
<keyword evidence="1" id="KW-0812">Transmembrane</keyword>
<reference evidence="2 3" key="1">
    <citation type="submission" date="2020-04" db="EMBL/GenBank/DDBJ databases">
        <title>Nesterenkonia sp. nov., isolated from marine sediment.</title>
        <authorList>
            <person name="Zhang G."/>
        </authorList>
    </citation>
    <scope>NUCLEOTIDE SEQUENCE [LARGE SCALE GENOMIC DNA]</scope>
    <source>
        <strain evidence="2 3">MY13</strain>
    </source>
</reference>
<dbReference type="PANTHER" id="PTHR37308">
    <property type="entry name" value="INTEGRAL MEMBRANE PROTEIN"/>
    <property type="match status" value="1"/>
</dbReference>
<keyword evidence="1" id="KW-1133">Transmembrane helix</keyword>
<keyword evidence="3" id="KW-1185">Reference proteome</keyword>
<dbReference type="Pfam" id="PF04018">
    <property type="entry name" value="VCA0040-like"/>
    <property type="match status" value="1"/>
</dbReference>
<evidence type="ECO:0000256" key="1">
    <source>
        <dbReference type="SAM" id="Phobius"/>
    </source>
</evidence>
<sequence>MSDQGQTHDDADRPGENSTADQAEITAEYRSTSLGGNVVRGGLIGVVETVPGVSGGTVALVTGIYRQLIDSASHLVSAVRALVTGPDRAASFREHLRAVQWAVVIPVMIGMPIGLFTAVQFIGDWVENHPELTRAAFFGMVAVSIAVPLRMATESAGGRLRTKHWISGLAAAVVTYVLVSLPPGHVEPHWWILIPAAAIAVSALLLPGLSGSFLLLTFGLYEPTIEAASDFDLGYLGIFFLGLLIGLVTIVKGLQWLLDHHHTATMIILAGVMLGALRTLWPWQDEDRGLQAPDELLPGALGLAAAGAVVVGLLVLVDARMARKHQLDKMHHN</sequence>
<feature type="transmembrane region" description="Helical" evidence="1">
    <location>
        <begin position="190"/>
        <end position="221"/>
    </location>
</feature>
<feature type="transmembrane region" description="Helical" evidence="1">
    <location>
        <begin position="233"/>
        <end position="258"/>
    </location>
</feature>
<feature type="transmembrane region" description="Helical" evidence="1">
    <location>
        <begin position="135"/>
        <end position="153"/>
    </location>
</feature>
<evidence type="ECO:0000313" key="2">
    <source>
        <dbReference type="EMBL" id="NLS09641.1"/>
    </source>
</evidence>
<name>A0A7X8YDR6_9MICC</name>
<comment type="caution">
    <text evidence="2">The sequence shown here is derived from an EMBL/GenBank/DDBJ whole genome shotgun (WGS) entry which is preliminary data.</text>
</comment>